<keyword evidence="1" id="KW-0472">Membrane</keyword>
<feature type="transmembrane region" description="Helical" evidence="1">
    <location>
        <begin position="80"/>
        <end position="97"/>
    </location>
</feature>
<gene>
    <name evidence="2" type="ORF">Sp14A_09790</name>
</gene>
<dbReference type="RefSeq" id="WP_115130118.1">
    <property type="nucleotide sequence ID" value="NZ_CP022601.1"/>
</dbReference>
<feature type="transmembrane region" description="Helical" evidence="1">
    <location>
        <begin position="51"/>
        <end position="73"/>
    </location>
</feature>
<dbReference type="Proteomes" id="UP000255411">
    <property type="component" value="Chromosome"/>
</dbReference>
<keyword evidence="1" id="KW-0812">Transmembrane</keyword>
<protein>
    <submittedName>
        <fullName evidence="2">Uncharacterized protein</fullName>
    </submittedName>
</protein>
<dbReference type="EMBL" id="CP022601">
    <property type="protein sequence ID" value="AXJ12900.1"/>
    <property type="molecule type" value="Genomic_DNA"/>
</dbReference>
<evidence type="ECO:0000313" key="2">
    <source>
        <dbReference type="EMBL" id="AXJ12900.1"/>
    </source>
</evidence>
<evidence type="ECO:0000256" key="1">
    <source>
        <dbReference type="SAM" id="Phobius"/>
    </source>
</evidence>
<accession>A0A345VJJ8</accession>
<evidence type="ECO:0000313" key="3">
    <source>
        <dbReference type="Proteomes" id="UP000255411"/>
    </source>
</evidence>
<dbReference type="AlphaFoldDB" id="A0A345VJJ8"/>
<keyword evidence="1" id="KW-1133">Transmembrane helix</keyword>
<proteinExistence type="predicted"/>
<name>A0A345VJJ8_9STRE</name>
<sequence>MTSNSNLTSVSEFGRYVRSDDNSSSGENIIENIRSINWEPVKETAVAVGKAVFVGVAVAATAVAVVGVGMFLASIVGTSALVTGATLIVGSAIASWFNGKDDGGKS</sequence>
<reference evidence="2 3" key="1">
    <citation type="submission" date="2017-07" db="EMBL/GenBank/DDBJ databases">
        <title>Streptococcus pluranimalium as cause of bovine abortion.</title>
        <authorList>
            <person name="Rodriguez Campos S."/>
            <person name="Gobeli Brawand S."/>
            <person name="Brodard I."/>
            <person name="Rychener L."/>
            <person name="Perreten V."/>
        </authorList>
    </citation>
    <scope>NUCLEOTIDE SEQUENCE [LARGE SCALE GENOMIC DNA]</scope>
    <source>
        <strain evidence="2 3">14A0014</strain>
    </source>
</reference>
<organism evidence="2 3">
    <name type="scientific">Streptococcus pluranimalium</name>
    <dbReference type="NCBI Taxonomy" id="82348"/>
    <lineage>
        <taxon>Bacteria</taxon>
        <taxon>Bacillati</taxon>
        <taxon>Bacillota</taxon>
        <taxon>Bacilli</taxon>
        <taxon>Lactobacillales</taxon>
        <taxon>Streptococcaceae</taxon>
        <taxon>Streptococcus</taxon>
    </lineage>
</organism>